<name>A0A8J7KPB3_9ACTN</name>
<reference evidence="4" key="1">
    <citation type="submission" date="2020-11" db="EMBL/GenBank/DDBJ databases">
        <title>Sequencing the genomes of 1000 actinobacteria strains.</title>
        <authorList>
            <person name="Klenk H.-P."/>
        </authorList>
    </citation>
    <scope>NUCLEOTIDE SEQUENCE</scope>
    <source>
        <strain evidence="4">DSM 45356</strain>
    </source>
</reference>
<gene>
    <name evidence="4" type="ORF">IW245_007335</name>
</gene>
<evidence type="ECO:0000256" key="2">
    <source>
        <dbReference type="SAM" id="Coils"/>
    </source>
</evidence>
<dbReference type="PANTHER" id="PTHR37813">
    <property type="entry name" value="FELS-2 PROPHAGE PROTEIN"/>
    <property type="match status" value="1"/>
</dbReference>
<comment type="caution">
    <text evidence="4">The sequence shown here is derived from an EMBL/GenBank/DDBJ whole genome shotgun (WGS) entry which is preliminary data.</text>
</comment>
<feature type="coiled-coil region" evidence="2">
    <location>
        <begin position="761"/>
        <end position="810"/>
    </location>
</feature>
<dbReference type="Pfam" id="PF10145">
    <property type="entry name" value="PhageMin_Tail"/>
    <property type="match status" value="1"/>
</dbReference>
<dbReference type="RefSeq" id="WP_197007604.1">
    <property type="nucleotide sequence ID" value="NZ_BONS01000046.1"/>
</dbReference>
<organism evidence="4 5">
    <name type="scientific">Longispora fulva</name>
    <dbReference type="NCBI Taxonomy" id="619741"/>
    <lineage>
        <taxon>Bacteria</taxon>
        <taxon>Bacillati</taxon>
        <taxon>Actinomycetota</taxon>
        <taxon>Actinomycetes</taxon>
        <taxon>Micromonosporales</taxon>
        <taxon>Micromonosporaceae</taxon>
        <taxon>Longispora</taxon>
    </lineage>
</organism>
<dbReference type="EMBL" id="JADOUF010000001">
    <property type="protein sequence ID" value="MBG6141141.1"/>
    <property type="molecule type" value="Genomic_DNA"/>
</dbReference>
<sequence>MAERTVTVSLIAKLQGFTPALVAGGRTVREFRGELDQLATKHRSGFNDLTVAAAGMGAGLAGAFMYATRATAQFDKQMSEVGSVADATGGQLDQLRQSALQAGKDTAYSATEAASAEAELAKAGMSTADILGGGLTGALDLAAAGQMDLADAATISAQVMNVWHLRGDQAAHIADVLAAAANKSAADMHGLGMSFEQVGLVAVQAGWSFEQTTATLAAFADRGLKGSDGATSLKTALTALMAPTDKSRALMAAYGIEVYDAAGKMLDNVGIAGQLRRALAGVSDAERNAALSTIFGSDAIRAANVLFDLGEDGVRKYNEAVDNQGAAAKTAAEKTNNLSGDVERLTGSLETLAITSGSSGTSGLRVLVQAADALVTSFATAPPAITGTLTVLAGVAGAAILAGAGVARMRQSIADATDALDRMGPVGQKAGVALSFTAKWAGRATVAFVGLQIVNAIGTAMASAAPDVDQLTRSMQKFAETGEKSGEMARLAGKDLDQFADDIKWFRTQGGLHGVEQAVAIEPGFMAAFDGSVTKVLERVKAWDAALAQMAKSGHSAEAARVFDQLADAAARSGVKVDDLRSYMPAYTAAAEDAAKATDAAGLAAQRAAAEQKEAADKANLLAGGWAAAVDKGKSLADVFDLLNGKAIGWAEAELRAQEAADKLGQALDGSNGSLDIHTKAGQDAKAALLDLVKADQAAIQAKYDETQSVTEANALYEQYRAELYRTMRQAGLTKDAAEALIATYFRMPPAVATTVTAPGATTAHNQVADLDRQIRALTDRQVRIDESGAPDAEQRIRRLQQQIDALHDKQVTLTTIIWEQRRYSSSDEFQNEHGYRWGGVTYAATGALRDANVYAAGDKPTYGFAEKSTGGEAFIPRLGDLQRSRGIAEHVVRRWLGGTVAWNGGGMGGGGGSVETLAPLVLKVDIETIWQGLLRFRRTAGKSALGLG</sequence>
<dbReference type="AlphaFoldDB" id="A0A8J7KPB3"/>
<keyword evidence="1" id="KW-1188">Viral release from host cell</keyword>
<evidence type="ECO:0000313" key="5">
    <source>
        <dbReference type="Proteomes" id="UP000622552"/>
    </source>
</evidence>
<keyword evidence="2" id="KW-0175">Coiled coil</keyword>
<dbReference type="InterPro" id="IPR010090">
    <property type="entry name" value="Phage_tape_meas"/>
</dbReference>
<dbReference type="Proteomes" id="UP000622552">
    <property type="component" value="Unassembled WGS sequence"/>
</dbReference>
<accession>A0A8J7KPB3</accession>
<evidence type="ECO:0000256" key="1">
    <source>
        <dbReference type="ARBA" id="ARBA00022612"/>
    </source>
</evidence>
<evidence type="ECO:0000259" key="3">
    <source>
        <dbReference type="Pfam" id="PF10145"/>
    </source>
</evidence>
<dbReference type="NCBIfam" id="TIGR01760">
    <property type="entry name" value="tape_meas_TP901"/>
    <property type="match status" value="1"/>
</dbReference>
<keyword evidence="5" id="KW-1185">Reference proteome</keyword>
<dbReference type="PANTHER" id="PTHR37813:SF1">
    <property type="entry name" value="FELS-2 PROPHAGE PROTEIN"/>
    <property type="match status" value="1"/>
</dbReference>
<evidence type="ECO:0000313" key="4">
    <source>
        <dbReference type="EMBL" id="MBG6141141.1"/>
    </source>
</evidence>
<feature type="domain" description="Phage tail tape measure protein" evidence="3">
    <location>
        <begin position="96"/>
        <end position="296"/>
    </location>
</feature>
<proteinExistence type="predicted"/>
<protein>
    <submittedName>
        <fullName evidence="4">TP901 family phage tail tape measure protein</fullName>
    </submittedName>
</protein>